<name>A0A0L8HQL0_OCTBM</name>
<evidence type="ECO:0000256" key="1">
    <source>
        <dbReference type="SAM" id="Phobius"/>
    </source>
</evidence>
<dbReference type="EMBL" id="KQ417510">
    <property type="protein sequence ID" value="KOF91558.1"/>
    <property type="molecule type" value="Genomic_DNA"/>
</dbReference>
<proteinExistence type="predicted"/>
<sequence length="111" mass="12584">MAIWINRIKTTCENEFLVTCVNIFHKELVLSILMPIAHKLNNYSFRSNYFNDTIPINQSDSLTTATHSTSLLKLNDGSLVIESDDNTFALLDFSFILFLLLGSAYGSLFTR</sequence>
<feature type="transmembrane region" description="Helical" evidence="1">
    <location>
        <begin position="88"/>
        <end position="108"/>
    </location>
</feature>
<gene>
    <name evidence="2" type="ORF">OCBIM_22008612mg</name>
</gene>
<accession>A0A0L8HQL0</accession>
<evidence type="ECO:0000313" key="2">
    <source>
        <dbReference type="EMBL" id="KOF91558.1"/>
    </source>
</evidence>
<keyword evidence="1" id="KW-1133">Transmembrane helix</keyword>
<organism evidence="2">
    <name type="scientific">Octopus bimaculoides</name>
    <name type="common">California two-spotted octopus</name>
    <dbReference type="NCBI Taxonomy" id="37653"/>
    <lineage>
        <taxon>Eukaryota</taxon>
        <taxon>Metazoa</taxon>
        <taxon>Spiralia</taxon>
        <taxon>Lophotrochozoa</taxon>
        <taxon>Mollusca</taxon>
        <taxon>Cephalopoda</taxon>
        <taxon>Coleoidea</taxon>
        <taxon>Octopodiformes</taxon>
        <taxon>Octopoda</taxon>
        <taxon>Incirrata</taxon>
        <taxon>Octopodidae</taxon>
        <taxon>Octopus</taxon>
    </lineage>
</organism>
<dbReference type="AlphaFoldDB" id="A0A0L8HQL0"/>
<protein>
    <submittedName>
        <fullName evidence="2">Uncharacterized protein</fullName>
    </submittedName>
</protein>
<keyword evidence="1" id="KW-0812">Transmembrane</keyword>
<keyword evidence="1" id="KW-0472">Membrane</keyword>
<reference evidence="2" key="1">
    <citation type="submission" date="2015-07" db="EMBL/GenBank/DDBJ databases">
        <title>MeaNS - Measles Nucleotide Surveillance Program.</title>
        <authorList>
            <person name="Tran T."/>
            <person name="Druce J."/>
        </authorList>
    </citation>
    <scope>NUCLEOTIDE SEQUENCE</scope>
    <source>
        <strain evidence="2">UCB-OBI-ISO-001</strain>
        <tissue evidence="2">Gonad</tissue>
    </source>
</reference>